<evidence type="ECO:0000313" key="1">
    <source>
        <dbReference type="EMBL" id="GAG05315.1"/>
    </source>
</evidence>
<sequence>MPLNFSGSTITRVNIVDDKSDARKAVAMCVNEAELEAVPEDGPLPPLHEFIKSAMNKADAAICDHRLNLASYAKFDGAEAVAEFYDLKWPALLCTTWGKAVINAMRAYRRRIPVLIKPDDLDPDSIASGFEYCIREFNNDFSPCRKPWRTLVRVEEVEKQMVPPLFFIVLPGWHTSDKICLPLDLISSELQNKIDPGIRFHAQVNKGAENQDDLYFDNFEF</sequence>
<evidence type="ECO:0008006" key="2">
    <source>
        <dbReference type="Google" id="ProtNLM"/>
    </source>
</evidence>
<dbReference type="AlphaFoldDB" id="X0UI71"/>
<feature type="non-terminal residue" evidence="1">
    <location>
        <position position="221"/>
    </location>
</feature>
<organism evidence="1">
    <name type="scientific">marine sediment metagenome</name>
    <dbReference type="NCBI Taxonomy" id="412755"/>
    <lineage>
        <taxon>unclassified sequences</taxon>
        <taxon>metagenomes</taxon>
        <taxon>ecological metagenomes</taxon>
    </lineage>
</organism>
<proteinExistence type="predicted"/>
<gene>
    <name evidence="1" type="ORF">S01H1_36542</name>
</gene>
<accession>X0UI71</accession>
<reference evidence="1" key="1">
    <citation type="journal article" date="2014" name="Front. Microbiol.">
        <title>High frequency of phylogenetically diverse reductive dehalogenase-homologous genes in deep subseafloor sedimentary metagenomes.</title>
        <authorList>
            <person name="Kawai M."/>
            <person name="Futagami T."/>
            <person name="Toyoda A."/>
            <person name="Takaki Y."/>
            <person name="Nishi S."/>
            <person name="Hori S."/>
            <person name="Arai W."/>
            <person name="Tsubouchi T."/>
            <person name="Morono Y."/>
            <person name="Uchiyama I."/>
            <person name="Ito T."/>
            <person name="Fujiyama A."/>
            <person name="Inagaki F."/>
            <person name="Takami H."/>
        </authorList>
    </citation>
    <scope>NUCLEOTIDE SEQUENCE</scope>
    <source>
        <strain evidence="1">Expedition CK06-06</strain>
    </source>
</reference>
<name>X0UI71_9ZZZZ</name>
<protein>
    <recommendedName>
        <fullName evidence="2">Response regulatory domain-containing protein</fullName>
    </recommendedName>
</protein>
<dbReference type="EMBL" id="BARS01022900">
    <property type="protein sequence ID" value="GAG05315.1"/>
    <property type="molecule type" value="Genomic_DNA"/>
</dbReference>
<comment type="caution">
    <text evidence="1">The sequence shown here is derived from an EMBL/GenBank/DDBJ whole genome shotgun (WGS) entry which is preliminary data.</text>
</comment>